<evidence type="ECO:0000313" key="2">
    <source>
        <dbReference type="Proteomes" id="UP000515838"/>
    </source>
</evidence>
<reference evidence="1 2" key="1">
    <citation type="submission" date="2020-08" db="EMBL/GenBank/DDBJ databases">
        <title>Streptomycin Non-resistant strain, P. mexicana.</title>
        <authorList>
            <person name="Ganesh-Kumar S."/>
            <person name="Zhe T."/>
            <person name="Yu Z."/>
            <person name="Min Y."/>
        </authorList>
    </citation>
    <scope>NUCLEOTIDE SEQUENCE [LARGE SCALE GENOMIC DNA]</scope>
    <source>
        <strain evidence="1 2">GTZY2</strain>
    </source>
</reference>
<accession>A0A7G9T9T6</accession>
<protein>
    <submittedName>
        <fullName evidence="1">Uncharacterized protein</fullName>
    </submittedName>
</protein>
<organism evidence="1 2">
    <name type="scientific">Pseudoxanthomonas mexicana</name>
    <dbReference type="NCBI Taxonomy" id="128785"/>
    <lineage>
        <taxon>Bacteria</taxon>
        <taxon>Pseudomonadati</taxon>
        <taxon>Pseudomonadota</taxon>
        <taxon>Gammaproteobacteria</taxon>
        <taxon>Lysobacterales</taxon>
        <taxon>Lysobacteraceae</taxon>
        <taxon>Pseudoxanthomonas</taxon>
    </lineage>
</organism>
<evidence type="ECO:0000313" key="1">
    <source>
        <dbReference type="EMBL" id="QNN76861.1"/>
    </source>
</evidence>
<gene>
    <name evidence="1" type="ORF">IAE60_13030</name>
</gene>
<name>A0A7G9T9T6_PSEMX</name>
<proteinExistence type="predicted"/>
<dbReference type="RefSeq" id="WP_187572585.1">
    <property type="nucleotide sequence ID" value="NZ_CP060731.1"/>
</dbReference>
<dbReference type="AlphaFoldDB" id="A0A7G9T9T6"/>
<sequence>MSRDDDEHYVANKVPGRIYGSRAFNVDGYVRTDQALEKVVRKARYLDRVFPDIDGDVLGIVRHEQVLRTTPTGKRQVKLLLIEDPRGIRTLTLQNFDMSDGKDAPSKNTHFSLIGNEIDDLLEIAYLARNADFQADGKFRIGVNQLQRIALTQDAAKALIGKDTKLIESILENGSISGGGRRPLGHRLRGSDIRGTTRWCCRARW</sequence>
<dbReference type="Proteomes" id="UP000515838">
    <property type="component" value="Chromosome"/>
</dbReference>
<dbReference type="GeneID" id="81471900"/>
<dbReference type="EMBL" id="CP060731">
    <property type="protein sequence ID" value="QNN76861.1"/>
    <property type="molecule type" value="Genomic_DNA"/>
</dbReference>